<dbReference type="EC" id="3.6.1.1" evidence="2"/>
<dbReference type="InterPro" id="IPR036649">
    <property type="entry name" value="Pyrophosphatase_sf"/>
</dbReference>
<accession>X1LG50</accession>
<evidence type="ECO:0000256" key="2">
    <source>
        <dbReference type="ARBA" id="ARBA00012146"/>
    </source>
</evidence>
<evidence type="ECO:0000256" key="1">
    <source>
        <dbReference type="ARBA" id="ARBA00001946"/>
    </source>
</evidence>
<dbReference type="GO" id="GO:0000287">
    <property type="term" value="F:magnesium ion binding"/>
    <property type="evidence" value="ECO:0007669"/>
    <property type="project" value="InterPro"/>
</dbReference>
<evidence type="ECO:0000256" key="4">
    <source>
        <dbReference type="ARBA" id="ARBA00022801"/>
    </source>
</evidence>
<sequence>MEDEAGIDNKIVAVPSEKVDPRFGEIKKTEDLDEHLKKEIETFFADYKKLEKEKYKFVKIKGWGGIDKAKEIIKKAVEKYAGKDK</sequence>
<dbReference type="GO" id="GO:0004427">
    <property type="term" value="F:inorganic diphosphate phosphatase activity"/>
    <property type="evidence" value="ECO:0007669"/>
    <property type="project" value="UniProtKB-EC"/>
</dbReference>
<proteinExistence type="predicted"/>
<dbReference type="AlphaFoldDB" id="X1LG50"/>
<dbReference type="GO" id="GO:0006796">
    <property type="term" value="P:phosphate-containing compound metabolic process"/>
    <property type="evidence" value="ECO:0007669"/>
    <property type="project" value="InterPro"/>
</dbReference>
<comment type="caution">
    <text evidence="6">The sequence shown here is derived from an EMBL/GenBank/DDBJ whole genome shotgun (WGS) entry which is preliminary data.</text>
</comment>
<evidence type="ECO:0000256" key="3">
    <source>
        <dbReference type="ARBA" id="ARBA00022723"/>
    </source>
</evidence>
<keyword evidence="4" id="KW-0378">Hydrolase</keyword>
<dbReference type="Pfam" id="PF00719">
    <property type="entry name" value="Pyrophosphatase"/>
    <property type="match status" value="1"/>
</dbReference>
<comment type="cofactor">
    <cofactor evidence="1">
        <name>Mg(2+)</name>
        <dbReference type="ChEBI" id="CHEBI:18420"/>
    </cofactor>
</comment>
<dbReference type="InterPro" id="IPR008162">
    <property type="entry name" value="Pyrophosphatase"/>
</dbReference>
<keyword evidence="5" id="KW-0460">Magnesium</keyword>
<dbReference type="GO" id="GO:0005737">
    <property type="term" value="C:cytoplasm"/>
    <property type="evidence" value="ECO:0007669"/>
    <property type="project" value="InterPro"/>
</dbReference>
<dbReference type="SUPFAM" id="SSF50324">
    <property type="entry name" value="Inorganic pyrophosphatase"/>
    <property type="match status" value="1"/>
</dbReference>
<protein>
    <recommendedName>
        <fullName evidence="2">inorganic diphosphatase</fullName>
        <ecNumber evidence="2">3.6.1.1</ecNumber>
    </recommendedName>
</protein>
<evidence type="ECO:0000313" key="6">
    <source>
        <dbReference type="EMBL" id="GAI18058.1"/>
    </source>
</evidence>
<gene>
    <name evidence="6" type="ORF">S06H3_09907</name>
</gene>
<dbReference type="EMBL" id="BARV01004472">
    <property type="protein sequence ID" value="GAI18058.1"/>
    <property type="molecule type" value="Genomic_DNA"/>
</dbReference>
<organism evidence="6">
    <name type="scientific">marine sediment metagenome</name>
    <dbReference type="NCBI Taxonomy" id="412755"/>
    <lineage>
        <taxon>unclassified sequences</taxon>
        <taxon>metagenomes</taxon>
        <taxon>ecological metagenomes</taxon>
    </lineage>
</organism>
<keyword evidence="3" id="KW-0479">Metal-binding</keyword>
<name>X1LG50_9ZZZZ</name>
<evidence type="ECO:0000256" key="5">
    <source>
        <dbReference type="ARBA" id="ARBA00022842"/>
    </source>
</evidence>
<dbReference type="Gene3D" id="3.90.80.10">
    <property type="entry name" value="Inorganic pyrophosphatase"/>
    <property type="match status" value="1"/>
</dbReference>
<reference evidence="6" key="1">
    <citation type="journal article" date="2014" name="Front. Microbiol.">
        <title>High frequency of phylogenetically diverse reductive dehalogenase-homologous genes in deep subseafloor sedimentary metagenomes.</title>
        <authorList>
            <person name="Kawai M."/>
            <person name="Futagami T."/>
            <person name="Toyoda A."/>
            <person name="Takaki Y."/>
            <person name="Nishi S."/>
            <person name="Hori S."/>
            <person name="Arai W."/>
            <person name="Tsubouchi T."/>
            <person name="Morono Y."/>
            <person name="Uchiyama I."/>
            <person name="Ito T."/>
            <person name="Fujiyama A."/>
            <person name="Inagaki F."/>
            <person name="Takami H."/>
        </authorList>
    </citation>
    <scope>NUCLEOTIDE SEQUENCE</scope>
    <source>
        <strain evidence="6">Expedition CK06-06</strain>
    </source>
</reference>